<feature type="repeat" description="WD" evidence="3">
    <location>
        <begin position="315"/>
        <end position="347"/>
    </location>
</feature>
<dbReference type="PROSITE" id="PS00678">
    <property type="entry name" value="WD_REPEATS_1"/>
    <property type="match status" value="1"/>
</dbReference>
<name>A0A368KUK7_9BACT</name>
<feature type="repeat" description="WD" evidence="3">
    <location>
        <begin position="231"/>
        <end position="272"/>
    </location>
</feature>
<gene>
    <name evidence="6" type="ORF">DTL42_02220</name>
</gene>
<feature type="repeat" description="WD" evidence="3">
    <location>
        <begin position="363"/>
        <end position="404"/>
    </location>
</feature>
<dbReference type="AlphaFoldDB" id="A0A368KUK7"/>
<feature type="chain" id="PRO_5016883654" description="Cytochrome C Planctomycete-type domain-containing protein" evidence="4">
    <location>
        <begin position="25"/>
        <end position="937"/>
    </location>
</feature>
<evidence type="ECO:0000256" key="1">
    <source>
        <dbReference type="ARBA" id="ARBA00022574"/>
    </source>
</evidence>
<feature type="domain" description="Cytochrome C Planctomycete-type" evidence="5">
    <location>
        <begin position="42"/>
        <end position="99"/>
    </location>
</feature>
<proteinExistence type="predicted"/>
<dbReference type="InterPro" id="IPR011429">
    <property type="entry name" value="Cyt_c_Planctomycete-type"/>
</dbReference>
<dbReference type="OrthoDB" id="226265at2"/>
<protein>
    <recommendedName>
        <fullName evidence="5">Cytochrome C Planctomycete-type domain-containing protein</fullName>
    </recommendedName>
</protein>
<dbReference type="InterPro" id="IPR019775">
    <property type="entry name" value="WD40_repeat_CS"/>
</dbReference>
<comment type="caution">
    <text evidence="6">The sequence shown here is derived from an EMBL/GenBank/DDBJ whole genome shotgun (WGS) entry which is preliminary data.</text>
</comment>
<dbReference type="EMBL" id="QPEX01000010">
    <property type="protein sequence ID" value="RCS53996.1"/>
    <property type="molecule type" value="Genomic_DNA"/>
</dbReference>
<dbReference type="Gene3D" id="2.130.10.10">
    <property type="entry name" value="YVTN repeat-like/Quinoprotein amine dehydrogenase"/>
    <property type="match status" value="2"/>
</dbReference>
<organism evidence="6 7">
    <name type="scientific">Bremerella cremea</name>
    <dbReference type="NCBI Taxonomy" id="1031537"/>
    <lineage>
        <taxon>Bacteria</taxon>
        <taxon>Pseudomonadati</taxon>
        <taxon>Planctomycetota</taxon>
        <taxon>Planctomycetia</taxon>
        <taxon>Pirellulales</taxon>
        <taxon>Pirellulaceae</taxon>
        <taxon>Bremerella</taxon>
    </lineage>
</organism>
<dbReference type="PROSITE" id="PS50082">
    <property type="entry name" value="WD_REPEATS_2"/>
    <property type="match status" value="4"/>
</dbReference>
<evidence type="ECO:0000313" key="7">
    <source>
        <dbReference type="Proteomes" id="UP000253562"/>
    </source>
</evidence>
<dbReference type="RefSeq" id="WP_114367061.1">
    <property type="nucleotide sequence ID" value="NZ_QPEX01000010.1"/>
</dbReference>
<dbReference type="SMART" id="SM00320">
    <property type="entry name" value="WD40"/>
    <property type="match status" value="5"/>
</dbReference>
<evidence type="ECO:0000259" key="5">
    <source>
        <dbReference type="Pfam" id="PF07635"/>
    </source>
</evidence>
<dbReference type="InterPro" id="IPR001632">
    <property type="entry name" value="WD40_G-protein_beta-like"/>
</dbReference>
<feature type="repeat" description="WD" evidence="3">
    <location>
        <begin position="273"/>
        <end position="314"/>
    </location>
</feature>
<evidence type="ECO:0000256" key="4">
    <source>
        <dbReference type="SAM" id="SignalP"/>
    </source>
</evidence>
<accession>A0A368KUK7</accession>
<dbReference type="InterPro" id="IPR015943">
    <property type="entry name" value="WD40/YVTN_repeat-like_dom_sf"/>
</dbReference>
<dbReference type="PANTHER" id="PTHR19848:SF8">
    <property type="entry name" value="F-BOX AND WD REPEAT DOMAIN CONTAINING 7"/>
    <property type="match status" value="1"/>
</dbReference>
<sequence>MNTPRLTILLSLLCLLSIAPDSPAAEAPTYEHDVAPILRKYCVGCHGEVEPEAEQSLHSFEALQQRTSEVPLIDKQHPEKSRLLTVIQGQTEPRMPPEDEPAPSEKEVAILQAWLTTGMKRAEQPESPWKLDIPPIESQSEVRPVSALAISPHGNELALGTYGQVELLALAEDGSFDRAQPLQVISDLPGKVTAIHYSADGKQIAIASGVTGLVGDAVIVSRATGKVMGSFQGHADILYDAEISPDGKLLATCGYDRLIILWDLASGHKLHELKGHNGAVYDVGFSPDSRFLVSASADDTCKVWRVADAMRLDTLPQPLKEVYSCAFSPDGKTIVCGGADNNLRVWQFVAQDGPQINPMLYARFAHEGPVQRIVFNEDGTKLFTVGNDLTVKLWDTANYTELKLWADRPEIAMAAGYSPATRSLYLGRLDGKVDRLTWSTDDLTQENLAASTNTKPVPIAASEVTSLAEQEPNDTVVDAQDVSFPAKISGKIFGDTPGPDVDFYRFHAQAGQVWVLEINAARAKSPLDSHLSIYHADGSPVERVKLQATRESYFTFRGKDDSIPDDFRVFIWEEMKLNEYLYSNGEVARLWLHPRGPDSGFRVYPGQGKRWGYFDTTPLAHALGEPCYIVEPLAVGQEALPNGLPIFTLYYENDDESRRTLGDDSRLFFTAPADGDYLVKLRDVRDFEGDNFTYELTARPRQEDFRVDLATRDLNIAAGSAREILFRGTRLDNFDGEIRIEISGLPAGFTATTPITIEPGQIEATGVIQASNEAATLSEEAIKQITIRATATPEGKETSHDVAGFNKIEVRQAPKLAIHIEPTSTGAQPRSRSGEAPWEFDVHPGETIMLKVVAQRNDLAGNIDFGKEGAGRNLPFAVNVADLGLSGLMIMEGQDEREFFITVDEVAQPTSRLFHLQTGADGGHATPPVLLHVLPNN</sequence>
<feature type="signal peptide" evidence="4">
    <location>
        <begin position="1"/>
        <end position="24"/>
    </location>
</feature>
<dbReference type="Gene3D" id="2.60.120.380">
    <property type="match status" value="1"/>
</dbReference>
<evidence type="ECO:0000256" key="2">
    <source>
        <dbReference type="ARBA" id="ARBA00022737"/>
    </source>
</evidence>
<dbReference type="PANTHER" id="PTHR19848">
    <property type="entry name" value="WD40 REPEAT PROTEIN"/>
    <property type="match status" value="1"/>
</dbReference>
<dbReference type="InterPro" id="IPR001680">
    <property type="entry name" value="WD40_rpt"/>
</dbReference>
<keyword evidence="2" id="KW-0677">Repeat</keyword>
<reference evidence="6 7" key="1">
    <citation type="submission" date="2018-07" db="EMBL/GenBank/DDBJ databases">
        <title>Comparative genomes isolates from brazilian mangrove.</title>
        <authorList>
            <person name="De Araujo J.E."/>
            <person name="Taketani R.G."/>
            <person name="Silva M.C.P."/>
            <person name="Lourenco M.V."/>
            <person name="Oliveira V.M."/>
            <person name="Andreote F.D."/>
        </authorList>
    </citation>
    <scope>NUCLEOTIDE SEQUENCE [LARGE SCALE GENOMIC DNA]</scope>
    <source>
        <strain evidence="6 7">HEX PRIS-MGV</strain>
    </source>
</reference>
<dbReference type="PROSITE" id="PS50294">
    <property type="entry name" value="WD_REPEATS_REGION"/>
    <property type="match status" value="4"/>
</dbReference>
<dbReference type="CDD" id="cd00200">
    <property type="entry name" value="WD40"/>
    <property type="match status" value="1"/>
</dbReference>
<evidence type="ECO:0000256" key="3">
    <source>
        <dbReference type="PROSITE-ProRule" id="PRU00221"/>
    </source>
</evidence>
<keyword evidence="1 3" id="KW-0853">WD repeat</keyword>
<dbReference type="SUPFAM" id="SSF50978">
    <property type="entry name" value="WD40 repeat-like"/>
    <property type="match status" value="1"/>
</dbReference>
<keyword evidence="4" id="KW-0732">Signal</keyword>
<dbReference type="Pfam" id="PF07635">
    <property type="entry name" value="PSCyt1"/>
    <property type="match status" value="1"/>
</dbReference>
<dbReference type="Proteomes" id="UP000253562">
    <property type="component" value="Unassembled WGS sequence"/>
</dbReference>
<dbReference type="InterPro" id="IPR036322">
    <property type="entry name" value="WD40_repeat_dom_sf"/>
</dbReference>
<evidence type="ECO:0000313" key="6">
    <source>
        <dbReference type="EMBL" id="RCS53996.1"/>
    </source>
</evidence>
<dbReference type="PRINTS" id="PR00319">
    <property type="entry name" value="GPROTEINB"/>
</dbReference>
<dbReference type="Pfam" id="PF00400">
    <property type="entry name" value="WD40"/>
    <property type="match status" value="4"/>
</dbReference>